<accession>A0A8T1TS26</accession>
<organism evidence="1 2">
    <name type="scientific">Phytophthora cactorum</name>
    <dbReference type="NCBI Taxonomy" id="29920"/>
    <lineage>
        <taxon>Eukaryota</taxon>
        <taxon>Sar</taxon>
        <taxon>Stramenopiles</taxon>
        <taxon>Oomycota</taxon>
        <taxon>Peronosporomycetes</taxon>
        <taxon>Peronosporales</taxon>
        <taxon>Peronosporaceae</taxon>
        <taxon>Phytophthora</taxon>
    </lineage>
</organism>
<reference evidence="1" key="1">
    <citation type="submission" date="2021-01" db="EMBL/GenBank/DDBJ databases">
        <title>Phytophthora aleatoria, a newly-described species from Pinus radiata is distinct from Phytophthora cactorum isolates based on comparative genomics.</title>
        <authorList>
            <person name="Mcdougal R."/>
            <person name="Panda P."/>
            <person name="Williams N."/>
            <person name="Studholme D.J."/>
        </authorList>
    </citation>
    <scope>NUCLEOTIDE SEQUENCE</scope>
    <source>
        <strain evidence="1">NZFS 3830</strain>
    </source>
</reference>
<dbReference type="OrthoDB" id="123950at2759"/>
<dbReference type="EMBL" id="JAENGZ010002027">
    <property type="protein sequence ID" value="KAG6945182.1"/>
    <property type="molecule type" value="Genomic_DNA"/>
</dbReference>
<sequence length="97" mass="10710">MQADIQTLGEVVKDFEARINRLIIDVVPQWTIAAGSWHALKSIPGGEDQAIHKDFHTFETAHDQLKKMNGSDISYRGSYGGKAATRICDVGNHLKCS</sequence>
<dbReference type="AlphaFoldDB" id="A0A8T1TS26"/>
<name>A0A8T1TS26_9STRA</name>
<evidence type="ECO:0000313" key="2">
    <source>
        <dbReference type="Proteomes" id="UP000688947"/>
    </source>
</evidence>
<dbReference type="Proteomes" id="UP000688947">
    <property type="component" value="Unassembled WGS sequence"/>
</dbReference>
<proteinExistence type="predicted"/>
<comment type="caution">
    <text evidence="1">The sequence shown here is derived from an EMBL/GenBank/DDBJ whole genome shotgun (WGS) entry which is preliminary data.</text>
</comment>
<gene>
    <name evidence="1" type="ORF">JG687_00017438</name>
</gene>
<evidence type="ECO:0000313" key="1">
    <source>
        <dbReference type="EMBL" id="KAG6945182.1"/>
    </source>
</evidence>
<protein>
    <submittedName>
        <fullName evidence="1">Uncharacterized protein</fullName>
    </submittedName>
</protein>